<evidence type="ECO:0000313" key="5">
    <source>
        <dbReference type="EMBL" id="WVY93288.1"/>
    </source>
</evidence>
<feature type="repeat" description="PPR" evidence="3">
    <location>
        <begin position="285"/>
        <end position="319"/>
    </location>
</feature>
<organism evidence="5 6">
    <name type="scientific">Vigna mungo</name>
    <name type="common">Black gram</name>
    <name type="synonym">Phaseolus mungo</name>
    <dbReference type="NCBI Taxonomy" id="3915"/>
    <lineage>
        <taxon>Eukaryota</taxon>
        <taxon>Viridiplantae</taxon>
        <taxon>Streptophyta</taxon>
        <taxon>Embryophyta</taxon>
        <taxon>Tracheophyta</taxon>
        <taxon>Spermatophyta</taxon>
        <taxon>Magnoliopsida</taxon>
        <taxon>eudicotyledons</taxon>
        <taxon>Gunneridae</taxon>
        <taxon>Pentapetalae</taxon>
        <taxon>rosids</taxon>
        <taxon>fabids</taxon>
        <taxon>Fabales</taxon>
        <taxon>Fabaceae</taxon>
        <taxon>Papilionoideae</taxon>
        <taxon>50 kb inversion clade</taxon>
        <taxon>NPAAA clade</taxon>
        <taxon>indigoferoid/millettioid clade</taxon>
        <taxon>Phaseoleae</taxon>
        <taxon>Vigna</taxon>
    </lineage>
</organism>
<feature type="repeat" description="PPR" evidence="3">
    <location>
        <begin position="144"/>
        <end position="178"/>
    </location>
</feature>
<proteinExistence type="inferred from homology"/>
<gene>
    <name evidence="5" type="ORF">V8G54_032376</name>
</gene>
<dbReference type="InterPro" id="IPR011990">
    <property type="entry name" value="TPR-like_helical_dom_sf"/>
</dbReference>
<evidence type="ECO:0000256" key="2">
    <source>
        <dbReference type="ARBA" id="ARBA00022737"/>
    </source>
</evidence>
<dbReference type="Pfam" id="PF13041">
    <property type="entry name" value="PPR_2"/>
    <property type="match status" value="3"/>
</dbReference>
<dbReference type="Proteomes" id="UP001374535">
    <property type="component" value="Chromosome 10"/>
</dbReference>
<dbReference type="GO" id="GO:0140053">
    <property type="term" value="P:mitochondrial gene expression"/>
    <property type="evidence" value="ECO:0007669"/>
    <property type="project" value="TreeGrafter"/>
</dbReference>
<feature type="repeat" description="PPR" evidence="3">
    <location>
        <begin position="250"/>
        <end position="284"/>
    </location>
</feature>
<feature type="compositionally biased region" description="Low complexity" evidence="4">
    <location>
        <begin position="1"/>
        <end position="19"/>
    </location>
</feature>
<keyword evidence="6" id="KW-1185">Reference proteome</keyword>
<dbReference type="PANTHER" id="PTHR47938:SF35">
    <property type="entry name" value="PENTATRICOPEPTIDE REPEAT-CONTAINING PROTEIN 4, MITOCHONDRIAL-RELATED"/>
    <property type="match status" value="1"/>
</dbReference>
<accession>A0AAQ3RF93</accession>
<dbReference type="Pfam" id="PF01535">
    <property type="entry name" value="PPR"/>
    <property type="match status" value="2"/>
</dbReference>
<feature type="repeat" description="PPR" evidence="3">
    <location>
        <begin position="390"/>
        <end position="424"/>
    </location>
</feature>
<dbReference type="Gene3D" id="1.25.40.10">
    <property type="entry name" value="Tetratricopeptide repeat domain"/>
    <property type="match status" value="3"/>
</dbReference>
<dbReference type="NCBIfam" id="TIGR00756">
    <property type="entry name" value="PPR"/>
    <property type="match status" value="5"/>
</dbReference>
<keyword evidence="2" id="KW-0677">Repeat</keyword>
<feature type="compositionally biased region" description="Polar residues" evidence="4">
    <location>
        <begin position="20"/>
        <end position="35"/>
    </location>
</feature>
<feature type="repeat" description="PPR" evidence="3">
    <location>
        <begin position="179"/>
        <end position="214"/>
    </location>
</feature>
<dbReference type="GO" id="GO:0003729">
    <property type="term" value="F:mRNA binding"/>
    <property type="evidence" value="ECO:0007669"/>
    <property type="project" value="TreeGrafter"/>
</dbReference>
<feature type="region of interest" description="Disordered" evidence="4">
    <location>
        <begin position="1"/>
        <end position="45"/>
    </location>
</feature>
<feature type="repeat" description="PPR" evidence="3">
    <location>
        <begin position="320"/>
        <end position="354"/>
    </location>
</feature>
<feature type="repeat" description="PPR" evidence="3">
    <location>
        <begin position="215"/>
        <end position="249"/>
    </location>
</feature>
<dbReference type="GO" id="GO:0005739">
    <property type="term" value="C:mitochondrion"/>
    <property type="evidence" value="ECO:0007669"/>
    <property type="project" value="TreeGrafter"/>
</dbReference>
<dbReference type="AlphaFoldDB" id="A0AAQ3RF93"/>
<evidence type="ECO:0000256" key="3">
    <source>
        <dbReference type="PROSITE-ProRule" id="PRU00708"/>
    </source>
</evidence>
<evidence type="ECO:0000313" key="6">
    <source>
        <dbReference type="Proteomes" id="UP001374535"/>
    </source>
</evidence>
<evidence type="ECO:0000256" key="1">
    <source>
        <dbReference type="ARBA" id="ARBA00007626"/>
    </source>
</evidence>
<reference evidence="5 6" key="1">
    <citation type="journal article" date="2023" name="Life. Sci Alliance">
        <title>Evolutionary insights into 3D genome organization and epigenetic landscape of Vigna mungo.</title>
        <authorList>
            <person name="Junaid A."/>
            <person name="Singh B."/>
            <person name="Bhatia S."/>
        </authorList>
    </citation>
    <scope>NUCLEOTIDE SEQUENCE [LARGE SCALE GENOMIC DNA]</scope>
    <source>
        <strain evidence="5">Urdbean</strain>
    </source>
</reference>
<sequence length="766" mass="85894">MGFGHSAIPSPMAIPASASTAEPPTQIRSQPQPHRTTVKFRSSKSFPSARKAATLEIQRSSDLPSTLARLGESLTVKDLNAVLYHFKSSNKFNHISQLFKWMQENNKIDVSSYSHYMRFMASNLDAAEMLQLYHNIQDESARKNILVCNSVLGCLIKKGKFDSGMKLFQQMRLDGLVPDLVTYSTLLAGCIKIENGYPKALELIQELQHNKLQMDGVIYGTILAVCASNSKWEEAEKYFNQMKSEGHSPNVYHYSSLLNAYSTCASYKKADMLIQDMKSEGLVPNKVILTTLLKVYVKGGLFDKSRELLAELKNLGYAEDEMPYCILMDGLAKAGQIHEAKLTFDEMMKNHVRSDGYAHSIMISALCRAKLFREAKQLAKDFETTSYKYDLVILNSMLCAFCRVGEMESVMETLKKMDELAISCYLVTSRSQVQILEAASLLVGLRLYSTELCSSLISHLGQVNAYSEAFSVYNVLRYGKRTMCKSLHEKILYILLAGHLLKDAYVVVKDNAKFISRPATKKFAIAFLKSGNINYINDVLKTLHDSGYKLDQDLFGKAVSRYLDEPEKKDLLLHLLQWMPGQGYVVDSSTRNLILKNSHLFGRQLIAERRLSRENPCEWEPGGDYRMNGGLVVETRWQHNIGRPLVSLTSFKKSGSWYQEVQSVPNRRPFGAGSGSDSIPIFRDYITSSRGESSSLRVFLYRGGSIGLTSGGGLLSVSQPGPPGCRERRAYRVIPEVLQEETLEEALLEEQPLEVLPEQFAGPSGP</sequence>
<protein>
    <recommendedName>
        <fullName evidence="7">Pentatricopeptide repeat-containing protein</fullName>
    </recommendedName>
</protein>
<dbReference type="PROSITE" id="PS51375">
    <property type="entry name" value="PPR"/>
    <property type="match status" value="7"/>
</dbReference>
<name>A0AAQ3RF93_VIGMU</name>
<evidence type="ECO:0008006" key="7">
    <source>
        <dbReference type="Google" id="ProtNLM"/>
    </source>
</evidence>
<dbReference type="PANTHER" id="PTHR47938">
    <property type="entry name" value="RESPIRATORY COMPLEX I CHAPERONE (CIA84), PUTATIVE (AFU_ORTHOLOGUE AFUA_2G06020)-RELATED"/>
    <property type="match status" value="1"/>
</dbReference>
<evidence type="ECO:0000256" key="4">
    <source>
        <dbReference type="SAM" id="MobiDB-lite"/>
    </source>
</evidence>
<comment type="similarity">
    <text evidence="1">Belongs to the PPR family. P subfamily.</text>
</comment>
<dbReference type="InterPro" id="IPR002885">
    <property type="entry name" value="PPR_rpt"/>
</dbReference>
<dbReference type="EMBL" id="CP144691">
    <property type="protein sequence ID" value="WVY93288.1"/>
    <property type="molecule type" value="Genomic_DNA"/>
</dbReference>